<dbReference type="OMA" id="WRWCDKR"/>
<name>A0A1D3SNY0_PLAMA</name>
<feature type="compositionally biased region" description="Basic and acidic residues" evidence="1">
    <location>
        <begin position="415"/>
        <end position="430"/>
    </location>
</feature>
<organism evidence="2 3">
    <name type="scientific">Plasmodium malariae</name>
    <dbReference type="NCBI Taxonomy" id="5858"/>
    <lineage>
        <taxon>Eukaryota</taxon>
        <taxon>Sar</taxon>
        <taxon>Alveolata</taxon>
        <taxon>Apicomplexa</taxon>
        <taxon>Aconoidasida</taxon>
        <taxon>Haemosporida</taxon>
        <taxon>Plasmodiidae</taxon>
        <taxon>Plasmodium</taxon>
        <taxon>Plasmodium (Plasmodium)</taxon>
    </lineage>
</organism>
<feature type="region of interest" description="Disordered" evidence="1">
    <location>
        <begin position="394"/>
        <end position="430"/>
    </location>
</feature>
<dbReference type="GeneID" id="39870185"/>
<dbReference type="VEuPathDB" id="PlasmoDB:PmUG01_12019100"/>
<dbReference type="AlphaFoldDB" id="A0A1D3SNY0"/>
<evidence type="ECO:0000313" key="3">
    <source>
        <dbReference type="Proteomes" id="UP000219813"/>
    </source>
</evidence>
<protein>
    <submittedName>
        <fullName evidence="2">Uncharacterized protein</fullName>
    </submittedName>
</protein>
<dbReference type="RefSeq" id="XP_028862885.1">
    <property type="nucleotide sequence ID" value="XM_029006392.1"/>
</dbReference>
<dbReference type="OrthoDB" id="370373at2759"/>
<proteinExistence type="predicted"/>
<feature type="compositionally biased region" description="Polar residues" evidence="1">
    <location>
        <begin position="394"/>
        <end position="408"/>
    </location>
</feature>
<reference evidence="2 3" key="1">
    <citation type="submission" date="2016-06" db="EMBL/GenBank/DDBJ databases">
        <authorList>
            <consortium name="Pathogen Informatics"/>
        </authorList>
    </citation>
    <scope>NUCLEOTIDE SEQUENCE [LARGE SCALE GENOMIC DNA]</scope>
</reference>
<dbReference type="EMBL" id="LT594633">
    <property type="protein sequence ID" value="SCO93603.1"/>
    <property type="molecule type" value="Genomic_DNA"/>
</dbReference>
<dbReference type="KEGG" id="pmal:PMUG01_12019100"/>
<feature type="compositionally biased region" description="Acidic residues" evidence="1">
    <location>
        <begin position="132"/>
        <end position="143"/>
    </location>
</feature>
<evidence type="ECO:0000313" key="2">
    <source>
        <dbReference type="EMBL" id="SCO93603.1"/>
    </source>
</evidence>
<keyword evidence="3" id="KW-1185">Reference proteome</keyword>
<feature type="region of interest" description="Disordered" evidence="1">
    <location>
        <begin position="112"/>
        <end position="146"/>
    </location>
</feature>
<sequence length="1013" mass="120048">MDTFKVDEIIKKNEDFSKYYEYDTKESDQGKSMEEVHKETCNLNNMNNYFNKDIVKINDENCGNDKSRGISKHTEANSHRDRTHREDIIRGRDNQKKDVVAASRNEVNEVNGVNKVNEVNEEKEEESGGKEEYEEEEDDEEDYSSSMECISNDDNSYYSMYEGYKTNYIMESLFDKNSFVYFMVPFNKYNYTNYYTNWNKLSFRMYASLNSVTPKYMKKKRKRNSLTTSYNSIKNTINTNNSSSNKKINGNYCGNYIQSNDDYTTDYNFNNPLISILNNFLYFLILSEFLNYNELYKLMPLCKCSYDIFNNFFYINVHINPFKQNIKDIMLFLKENKEYQFKILKSVNYKMRSYEKLYDHKRELLNGRGVWVHNTNEVFEERKHSREEHWVLSNAQNGNSGNKNSGEINNYVNNDIKKNNNDNHSNNLDKLHASDKLTKGSYIAGKEENHDCYGMMERMVREGEQRNSYEKASLIPNKSVQNNVLFTNNIINIRNLFSLYEFTRIYLSKYNREKVHFCISDESFKYDFKRPSTFFNDVFPYGNKICSFEYKVKLKKHVQRRWNLKSNYVHENYFHHISDHSNNGGIVKLIENKHSNLYPSFTSFISLDKFGYVNLWKIDDLNSLVPNILLKSKLSLSGSKHIMATDSVNLTSDKFLLADSSSLYFFSLKDEGELPLTGVIALNTCKEKEETKIKNIVKTDKNKCCVGLSKAICYRVDLERGEIESNKKVMENLQKINCFDTNTNIVLSKKNILIDDRRVANYVSYVNYNLIDYENEKKYYNSDNSFKDFSLTGISLTCLNSNNSIFLFDLRYKYPSTCLYYENVITETYNLRESEKLKYLNMLKRNYNSRYYVNNKKYCGFHDNVILYPCVVSDHVDRSIKEEEEYYVKNKILSDESFIYSIIKEKKKREFYNIPSSYLNMWRWCDKRQFKTFFHYYEDLTSKRNITSTTNMANTCYQKLSFDSIYKFVDAPNHIFLTYENSNFIHSLLSPSYGLEIKSSLKEVPFFMHPTNL</sequence>
<evidence type="ECO:0000256" key="1">
    <source>
        <dbReference type="SAM" id="MobiDB-lite"/>
    </source>
</evidence>
<dbReference type="Proteomes" id="UP000219813">
    <property type="component" value="Chromosome 12"/>
</dbReference>
<accession>A0A1D3SNY0</accession>
<gene>
    <name evidence="2" type="primary">PmUG01_12019100</name>
    <name evidence="2" type="ORF">PMUG01_12019100</name>
</gene>